<dbReference type="Gene3D" id="2.60.120.260">
    <property type="entry name" value="Galactose-binding domain-like"/>
    <property type="match status" value="1"/>
</dbReference>
<dbReference type="RefSeq" id="XP_056516524.1">
    <property type="nucleotide sequence ID" value="XM_056651674.1"/>
</dbReference>
<dbReference type="SUPFAM" id="SSF49785">
    <property type="entry name" value="Galactose-binding domain-like"/>
    <property type="match status" value="1"/>
</dbReference>
<name>A0A9W9KRP1_9EURO</name>
<gene>
    <name evidence="1" type="ORF">NUU61_001092</name>
</gene>
<reference evidence="1" key="2">
    <citation type="journal article" date="2023" name="IMA Fungus">
        <title>Comparative genomic study of the Penicillium genus elucidates a diverse pangenome and 15 lateral gene transfer events.</title>
        <authorList>
            <person name="Petersen C."/>
            <person name="Sorensen T."/>
            <person name="Nielsen M.R."/>
            <person name="Sondergaard T.E."/>
            <person name="Sorensen J.L."/>
            <person name="Fitzpatrick D.A."/>
            <person name="Frisvad J.C."/>
            <person name="Nielsen K.L."/>
        </authorList>
    </citation>
    <scope>NUCLEOTIDE SEQUENCE</scope>
    <source>
        <strain evidence="1">IBT 34128</strain>
    </source>
</reference>
<sequence length="489" mass="53210">MMIGDIKSAGAIGLGGVEFVPYYNYGGQLGSQPVGANWSRDVFGTPAFKKMFVAALRAHKEAGLAMDFALGPKPTCRRRTSLFLRQRFGMAHWGATALRKERWLSLAIAGLPVILSGGAPGVYATHDGRDHSKVQRAIQTLKQLQNVYSVSTGQVAAKLGSLHLRPQVAVQTNGTWYSTWREDASNGMDHAFVFCDTNASTGTLDISSTKSPIFLDPWTGEQRPVLNYQRHADRVTIPLRRAGNQIVVIGFTAEKASSLHVTQLPSSVLGYNYTQNASAVLHVSASNTRNQSISLSNGTRITLPTDIAPATPLSNWILTAEHWQAPHNISNAAINAVKHNTTHHLHKLVSWTQLEGLKNASGVGYYSTTFTWPRPPSTTTTAASSSANSKKSSRADGAYLILPPINHAARVYVNGHQLPPLDLAAPRADLGPYLRRGQTNEVTVVVPTTMWNYIHSIYGRIRNAGQPPLLISEGYSLPPRSENDLYTDS</sequence>
<dbReference type="EMBL" id="JAPMSZ010000001">
    <property type="protein sequence ID" value="KAJ5115333.1"/>
    <property type="molecule type" value="Genomic_DNA"/>
</dbReference>
<comment type="caution">
    <text evidence="1">The sequence shown here is derived from an EMBL/GenBank/DDBJ whole genome shotgun (WGS) entry which is preliminary data.</text>
</comment>
<evidence type="ECO:0000313" key="2">
    <source>
        <dbReference type="Proteomes" id="UP001141434"/>
    </source>
</evidence>
<keyword evidence="2" id="KW-1185">Reference proteome</keyword>
<dbReference type="AlphaFoldDB" id="A0A9W9KRP1"/>
<evidence type="ECO:0000313" key="1">
    <source>
        <dbReference type="EMBL" id="KAJ5115333.1"/>
    </source>
</evidence>
<dbReference type="Proteomes" id="UP001141434">
    <property type="component" value="Unassembled WGS sequence"/>
</dbReference>
<dbReference type="InterPro" id="IPR008979">
    <property type="entry name" value="Galactose-bd-like_sf"/>
</dbReference>
<reference evidence="1" key="1">
    <citation type="submission" date="2022-11" db="EMBL/GenBank/DDBJ databases">
        <authorList>
            <person name="Petersen C."/>
        </authorList>
    </citation>
    <scope>NUCLEOTIDE SEQUENCE</scope>
    <source>
        <strain evidence="1">IBT 34128</strain>
    </source>
</reference>
<dbReference type="GeneID" id="81390842"/>
<accession>A0A9W9KRP1</accession>
<organism evidence="1 2">
    <name type="scientific">Penicillium alfredii</name>
    <dbReference type="NCBI Taxonomy" id="1506179"/>
    <lineage>
        <taxon>Eukaryota</taxon>
        <taxon>Fungi</taxon>
        <taxon>Dikarya</taxon>
        <taxon>Ascomycota</taxon>
        <taxon>Pezizomycotina</taxon>
        <taxon>Eurotiomycetes</taxon>
        <taxon>Eurotiomycetidae</taxon>
        <taxon>Eurotiales</taxon>
        <taxon>Aspergillaceae</taxon>
        <taxon>Penicillium</taxon>
    </lineage>
</organism>
<dbReference type="OrthoDB" id="2588159at2759"/>
<protein>
    <submittedName>
        <fullName evidence="1">Uncharacterized protein</fullName>
    </submittedName>
</protein>
<proteinExistence type="predicted"/>